<keyword evidence="3" id="KW-1185">Reference proteome</keyword>
<evidence type="ECO:0000256" key="1">
    <source>
        <dbReference type="SAM" id="MobiDB-lite"/>
    </source>
</evidence>
<organism evidence="2 3">
    <name type="scientific">Tessaracoccus lubricantis</name>
    <dbReference type="NCBI Taxonomy" id="545543"/>
    <lineage>
        <taxon>Bacteria</taxon>
        <taxon>Bacillati</taxon>
        <taxon>Actinomycetota</taxon>
        <taxon>Actinomycetes</taxon>
        <taxon>Propionibacteriales</taxon>
        <taxon>Propionibacteriaceae</taxon>
        <taxon>Tessaracoccus</taxon>
    </lineage>
</organism>
<dbReference type="EMBL" id="BAABLV010000026">
    <property type="protein sequence ID" value="GAA4899329.1"/>
    <property type="molecule type" value="Genomic_DNA"/>
</dbReference>
<dbReference type="Proteomes" id="UP001501521">
    <property type="component" value="Unassembled WGS sequence"/>
</dbReference>
<protein>
    <submittedName>
        <fullName evidence="2">Uncharacterized protein</fullName>
    </submittedName>
</protein>
<name>A0ABP9FDP3_9ACTN</name>
<reference evidence="3" key="1">
    <citation type="journal article" date="2019" name="Int. J. Syst. Evol. Microbiol.">
        <title>The Global Catalogue of Microorganisms (GCM) 10K type strain sequencing project: providing services to taxonomists for standard genome sequencing and annotation.</title>
        <authorList>
            <consortium name="The Broad Institute Genomics Platform"/>
            <consortium name="The Broad Institute Genome Sequencing Center for Infectious Disease"/>
            <person name="Wu L."/>
            <person name="Ma J."/>
        </authorList>
    </citation>
    <scope>NUCLEOTIDE SEQUENCE [LARGE SCALE GENOMIC DNA]</scope>
    <source>
        <strain evidence="3">JCM 19125</strain>
    </source>
</reference>
<comment type="caution">
    <text evidence="2">The sequence shown here is derived from an EMBL/GenBank/DDBJ whole genome shotgun (WGS) entry which is preliminary data.</text>
</comment>
<sequence length="77" mass="8580">MTEPPLKSLSETSLPSASGSVKSGAGVPVVKRAVMAAMIVGRDGCGSRVFWRERRWVNRLGRRQPIEEHSYEHPFSR</sequence>
<evidence type="ECO:0000313" key="3">
    <source>
        <dbReference type="Proteomes" id="UP001501521"/>
    </source>
</evidence>
<accession>A0ABP9FDP3</accession>
<feature type="compositionally biased region" description="Low complexity" evidence="1">
    <location>
        <begin position="15"/>
        <end position="25"/>
    </location>
</feature>
<feature type="region of interest" description="Disordered" evidence="1">
    <location>
        <begin position="1"/>
        <end position="25"/>
    </location>
</feature>
<evidence type="ECO:0000313" key="2">
    <source>
        <dbReference type="EMBL" id="GAA4899329.1"/>
    </source>
</evidence>
<gene>
    <name evidence="2" type="ORF">GCM10025789_16900</name>
</gene>
<proteinExistence type="predicted"/>